<dbReference type="PANTHER" id="PTHR11070">
    <property type="entry name" value="UVRD / RECB / PCRA DNA HELICASE FAMILY MEMBER"/>
    <property type="match status" value="1"/>
</dbReference>
<dbReference type="EMBL" id="CP001819">
    <property type="protein sequence ID" value="ACZ21297.1"/>
    <property type="molecule type" value="Genomic_DNA"/>
</dbReference>
<protein>
    <submittedName>
        <fullName evidence="8">DNA/RNA helicase, superfamily I</fullName>
    </submittedName>
</protein>
<dbReference type="InterPro" id="IPR014016">
    <property type="entry name" value="UvrD-like_ATP-bd"/>
</dbReference>
<dbReference type="AlphaFoldDB" id="D1BF01"/>
<keyword evidence="2 5" id="KW-0378">Hydrolase</keyword>
<dbReference type="InterPro" id="IPR027351">
    <property type="entry name" value="(+)RNA_virus_helicase_core_dom"/>
</dbReference>
<dbReference type="KEGG" id="ske:Sked_13570"/>
<dbReference type="RefSeq" id="WP_012866366.1">
    <property type="nucleotide sequence ID" value="NC_013521.1"/>
</dbReference>
<feature type="binding site" evidence="5">
    <location>
        <begin position="235"/>
        <end position="242"/>
    </location>
    <ligand>
        <name>ATP</name>
        <dbReference type="ChEBI" id="CHEBI:30616"/>
    </ligand>
</feature>
<feature type="region of interest" description="Disordered" evidence="6">
    <location>
        <begin position="396"/>
        <end position="422"/>
    </location>
</feature>
<evidence type="ECO:0000259" key="7">
    <source>
        <dbReference type="PROSITE" id="PS51198"/>
    </source>
</evidence>
<dbReference type="GO" id="GO:0016787">
    <property type="term" value="F:hydrolase activity"/>
    <property type="evidence" value="ECO:0007669"/>
    <property type="project" value="UniProtKB-UniRule"/>
</dbReference>
<dbReference type="GO" id="GO:0005524">
    <property type="term" value="F:ATP binding"/>
    <property type="evidence" value="ECO:0007669"/>
    <property type="project" value="UniProtKB-UniRule"/>
</dbReference>
<dbReference type="STRING" id="446469.Sked_13570"/>
<organism evidence="8 9">
    <name type="scientific">Sanguibacter keddieii (strain ATCC 51767 / DSM 10542 / NCFB 3025 / ST-74)</name>
    <dbReference type="NCBI Taxonomy" id="446469"/>
    <lineage>
        <taxon>Bacteria</taxon>
        <taxon>Bacillati</taxon>
        <taxon>Actinomycetota</taxon>
        <taxon>Actinomycetes</taxon>
        <taxon>Micrococcales</taxon>
        <taxon>Sanguibacteraceae</taxon>
        <taxon>Sanguibacter</taxon>
    </lineage>
</organism>
<dbReference type="eggNOG" id="COG3973">
    <property type="taxonomic scope" value="Bacteria"/>
</dbReference>
<feature type="region of interest" description="Disordered" evidence="6">
    <location>
        <begin position="166"/>
        <end position="190"/>
    </location>
</feature>
<keyword evidence="4 5" id="KW-0067">ATP-binding</keyword>
<gene>
    <name evidence="8" type="ordered locus">Sked_13570</name>
</gene>
<reference evidence="8 9" key="1">
    <citation type="journal article" date="2009" name="Stand. Genomic Sci.">
        <title>Complete genome sequence of Sanguibacter keddieii type strain (ST-74).</title>
        <authorList>
            <person name="Ivanova N."/>
            <person name="Sikorski J."/>
            <person name="Sims D."/>
            <person name="Brettin T."/>
            <person name="Detter J.C."/>
            <person name="Han C."/>
            <person name="Lapidus A."/>
            <person name="Copeland A."/>
            <person name="Glavina Del Rio T."/>
            <person name="Nolan M."/>
            <person name="Chen F."/>
            <person name="Lucas S."/>
            <person name="Tice H."/>
            <person name="Cheng J.F."/>
            <person name="Bruce D."/>
            <person name="Goodwin L."/>
            <person name="Pitluck S."/>
            <person name="Pati A."/>
            <person name="Mavromatis K."/>
            <person name="Chen A."/>
            <person name="Palaniappan K."/>
            <person name="D'haeseleer P."/>
            <person name="Chain P."/>
            <person name="Bristow J."/>
            <person name="Eisen J.A."/>
            <person name="Markowitz V."/>
            <person name="Hugenholtz P."/>
            <person name="Goker M."/>
            <person name="Pukall R."/>
            <person name="Klenk H.P."/>
            <person name="Kyrpides N.C."/>
        </authorList>
    </citation>
    <scope>NUCLEOTIDE SEQUENCE [LARGE SCALE GENOMIC DNA]</scope>
    <source>
        <strain evidence="9">ATCC 51767 / DSM 10542 / NCFB 3025 / ST-74</strain>
    </source>
</reference>
<dbReference type="GO" id="GO:0005829">
    <property type="term" value="C:cytosol"/>
    <property type="evidence" value="ECO:0007669"/>
    <property type="project" value="TreeGrafter"/>
</dbReference>
<proteinExistence type="predicted"/>
<name>D1BF01_SANKS</name>
<feature type="compositionally biased region" description="Basic and acidic residues" evidence="6">
    <location>
        <begin position="168"/>
        <end position="182"/>
    </location>
</feature>
<evidence type="ECO:0000256" key="5">
    <source>
        <dbReference type="PROSITE-ProRule" id="PRU00560"/>
    </source>
</evidence>
<sequence>MQHTTSVFDLPEHLAAKADPALVERDEQLFTELSGSLEQTVTDLTARLATVRRSPAGHGQTAVERDAEIHRLVARLRGLRRHGPDLCLGRTVADDATAEHVYVGRQGLTDAAGEPLLVDWRSPAAEAFFAATPAHPMGLASRRRYRWHLGRVRDYWDEPLTPAALASNREDHGDDDGGREGDGGVGDALPDARSAFVASLGGSRTDRMRDVLGTIQGDQDAIIRAGSRGTLVVDGGPGTGKTVVALHRCAYLLYTDPLLGHRRGGVLFVGPHQPYLDYVADVLPDLGEDGVQTCTLADLVPEGAAAVPERDPAVARLKGNLAMVEAVEAAVRFYEQPPADGLLVETPWADLWLSPADWARALGSPDPGTPHNEARDGIRDEIVSILVDRLAEQGDDRYEDGAEVEDGAGLADDGAYGGDEGGDVSPDVLRAAVRRDAGLTAAVDRAWPLLDAAELVADLWAVPAYLRHCAPWTSPEDRAALRRPAESAWTDADLPLLDAARHRLGDPDASRRRARHEATVSSELEYRSQVIDDLVAADDDRESEVVMLRSSDLAEALAGAFDPDDVAHDHLVGPFAHVVVDEAQELTDAAWQMVLRRCPSRSLTVVGDRAQARGGFTETWQERLDRVGLTGVTVSPLTYNYRTPAAIMAEAEVVVRAAIPDANVPVSVRTTSGHEVRHGSVDELETVLEEWLAEHPDGTACVVGDPGFVGTSRVRSLAPELTKGLEFDLVVLVDPEALGSGVEGAVDRYVAMTRATERLVVLTH</sequence>
<evidence type="ECO:0000256" key="3">
    <source>
        <dbReference type="ARBA" id="ARBA00022806"/>
    </source>
</evidence>
<evidence type="ECO:0000313" key="8">
    <source>
        <dbReference type="EMBL" id="ACZ21297.1"/>
    </source>
</evidence>
<keyword evidence="9" id="KW-1185">Reference proteome</keyword>
<keyword evidence="1 5" id="KW-0547">Nucleotide-binding</keyword>
<dbReference type="PROSITE" id="PS51198">
    <property type="entry name" value="UVRD_HELICASE_ATP_BIND"/>
    <property type="match status" value="1"/>
</dbReference>
<dbReference type="InterPro" id="IPR027417">
    <property type="entry name" value="P-loop_NTPase"/>
</dbReference>
<dbReference type="PANTHER" id="PTHR11070:SF45">
    <property type="entry name" value="DNA 3'-5' HELICASE"/>
    <property type="match status" value="1"/>
</dbReference>
<dbReference type="HOGENOM" id="CLU_010312_3_1_11"/>
<evidence type="ECO:0000256" key="2">
    <source>
        <dbReference type="ARBA" id="ARBA00022801"/>
    </source>
</evidence>
<evidence type="ECO:0000313" key="9">
    <source>
        <dbReference type="Proteomes" id="UP000000322"/>
    </source>
</evidence>
<evidence type="ECO:0000256" key="4">
    <source>
        <dbReference type="ARBA" id="ARBA00022840"/>
    </source>
</evidence>
<dbReference type="GO" id="GO:0000725">
    <property type="term" value="P:recombinational repair"/>
    <property type="evidence" value="ECO:0007669"/>
    <property type="project" value="TreeGrafter"/>
</dbReference>
<dbReference type="GO" id="GO:0043138">
    <property type="term" value="F:3'-5' DNA helicase activity"/>
    <property type="evidence" value="ECO:0007669"/>
    <property type="project" value="TreeGrafter"/>
</dbReference>
<dbReference type="Proteomes" id="UP000000322">
    <property type="component" value="Chromosome"/>
</dbReference>
<dbReference type="OrthoDB" id="9787585at2"/>
<accession>D1BF01</accession>
<evidence type="ECO:0000256" key="1">
    <source>
        <dbReference type="ARBA" id="ARBA00022741"/>
    </source>
</evidence>
<dbReference type="Pfam" id="PF01443">
    <property type="entry name" value="Viral_helicase1"/>
    <property type="match status" value="1"/>
</dbReference>
<dbReference type="GO" id="GO:0003677">
    <property type="term" value="F:DNA binding"/>
    <property type="evidence" value="ECO:0007669"/>
    <property type="project" value="InterPro"/>
</dbReference>
<evidence type="ECO:0000256" key="6">
    <source>
        <dbReference type="SAM" id="MobiDB-lite"/>
    </source>
</evidence>
<dbReference type="SUPFAM" id="SSF52540">
    <property type="entry name" value="P-loop containing nucleoside triphosphate hydrolases"/>
    <property type="match status" value="1"/>
</dbReference>
<dbReference type="InterPro" id="IPR000212">
    <property type="entry name" value="DNA_helicase_UvrD/REP"/>
</dbReference>
<dbReference type="Gene3D" id="3.40.50.300">
    <property type="entry name" value="P-loop containing nucleotide triphosphate hydrolases"/>
    <property type="match status" value="3"/>
</dbReference>
<dbReference type="NCBIfam" id="NF041254">
    <property type="entry name" value="motor_HelR"/>
    <property type="match status" value="1"/>
</dbReference>
<feature type="domain" description="UvrD-like helicase ATP-binding" evidence="7">
    <location>
        <begin position="214"/>
        <end position="644"/>
    </location>
</feature>
<keyword evidence="3 5" id="KW-0347">Helicase</keyword>